<dbReference type="GO" id="GO:0005524">
    <property type="term" value="F:ATP binding"/>
    <property type="evidence" value="ECO:0007669"/>
    <property type="project" value="UniProtKB-UniRule"/>
</dbReference>
<evidence type="ECO:0000256" key="11">
    <source>
        <dbReference type="PIRSR" id="PIRSR039133-3"/>
    </source>
</evidence>
<dbReference type="GO" id="GO:0031510">
    <property type="term" value="C:SUMO activating enzyme complex"/>
    <property type="evidence" value="ECO:0007669"/>
    <property type="project" value="UniProtKB-UniRule"/>
</dbReference>
<feature type="binding site" evidence="10">
    <location>
        <begin position="63"/>
        <end position="66"/>
    </location>
    <ligand>
        <name>ATP</name>
        <dbReference type="ChEBI" id="CHEBI:30616"/>
    </ligand>
</feature>
<keyword evidence="13" id="KW-0175">Coiled coil</keyword>
<keyword evidence="3 8" id="KW-0479">Metal-binding</keyword>
<evidence type="ECO:0000256" key="9">
    <source>
        <dbReference type="PIRSR" id="PIRSR039133-1"/>
    </source>
</evidence>
<dbReference type="SUPFAM" id="SSF69572">
    <property type="entry name" value="Activating enzymes of the ubiquitin-like proteins"/>
    <property type="match status" value="1"/>
</dbReference>
<feature type="binding site" evidence="10">
    <location>
        <begin position="31"/>
        <end position="36"/>
    </location>
    <ligand>
        <name>ATP</name>
        <dbReference type="ChEBI" id="CHEBI:30616"/>
    </ligand>
</feature>
<organism evidence="18 19">
    <name type="scientific">Malassezia equina</name>
    <dbReference type="NCBI Taxonomy" id="1381935"/>
    <lineage>
        <taxon>Eukaryota</taxon>
        <taxon>Fungi</taxon>
        <taxon>Dikarya</taxon>
        <taxon>Basidiomycota</taxon>
        <taxon>Ustilaginomycotina</taxon>
        <taxon>Malasseziomycetes</taxon>
        <taxon>Malasseziales</taxon>
        <taxon>Malasseziaceae</taxon>
        <taxon>Malassezia</taxon>
    </lineage>
</organism>
<evidence type="ECO:0000256" key="4">
    <source>
        <dbReference type="ARBA" id="ARBA00022741"/>
    </source>
</evidence>
<feature type="coiled-coil region" evidence="13">
    <location>
        <begin position="211"/>
        <end position="251"/>
    </location>
</feature>
<dbReference type="Gene3D" id="3.50.50.80">
    <property type="entry name" value="Ubiquitin-activating enzyme E1, inactive adenylation domain, subdomain 1"/>
    <property type="match status" value="1"/>
</dbReference>
<evidence type="ECO:0000256" key="1">
    <source>
        <dbReference type="ARBA" id="ARBA00004718"/>
    </source>
</evidence>
<dbReference type="Gene3D" id="1.10.10.520">
    <property type="entry name" value="Ubiquitin activating enzymes (Uba3). Chain: B, domain 2"/>
    <property type="match status" value="1"/>
</dbReference>
<evidence type="ECO:0000256" key="7">
    <source>
        <dbReference type="ARBA" id="ARBA00022840"/>
    </source>
</evidence>
<feature type="active site" description="Glycyl thioester intermediate" evidence="9 12">
    <location>
        <position position="180"/>
    </location>
</feature>
<dbReference type="InterPro" id="IPR030661">
    <property type="entry name" value="Uba2"/>
</dbReference>
<feature type="binding site" evidence="11">
    <location>
        <position position="165"/>
    </location>
    <ligand>
        <name>Zn(2+)</name>
        <dbReference type="ChEBI" id="CHEBI:29105"/>
    </ligand>
</feature>
<gene>
    <name evidence="18" type="primary">UBA2</name>
    <name evidence="18" type="ORF">MEQU1_001197</name>
</gene>
<dbReference type="InterPro" id="IPR028077">
    <property type="entry name" value="UAE_UbL_dom"/>
</dbReference>
<dbReference type="PANTHER" id="PTHR10953:SF5">
    <property type="entry name" value="SUMO-ACTIVATING ENZYME SUBUNIT 2"/>
    <property type="match status" value="1"/>
</dbReference>
<feature type="binding site" evidence="10">
    <location>
        <position position="55"/>
    </location>
    <ligand>
        <name>ATP</name>
        <dbReference type="ChEBI" id="CHEBI:30616"/>
    </ligand>
</feature>
<keyword evidence="7 8" id="KW-0067">ATP-binding</keyword>
<evidence type="ECO:0000256" key="3">
    <source>
        <dbReference type="ARBA" id="ARBA00022723"/>
    </source>
</evidence>
<name>A0AAF0J304_9BASI</name>
<dbReference type="GO" id="GO:0005737">
    <property type="term" value="C:cytoplasm"/>
    <property type="evidence" value="ECO:0007669"/>
    <property type="project" value="TreeGrafter"/>
</dbReference>
<feature type="binding site" evidence="10">
    <location>
        <position position="79"/>
    </location>
    <ligand>
        <name>ATP</name>
        <dbReference type="ChEBI" id="CHEBI:30616"/>
    </ligand>
</feature>
<reference evidence="18" key="1">
    <citation type="submission" date="2023-03" db="EMBL/GenBank/DDBJ databases">
        <title>Mating type loci evolution in Malassezia.</title>
        <authorList>
            <person name="Coelho M.A."/>
        </authorList>
    </citation>
    <scope>NUCLEOTIDE SEQUENCE</scope>
    <source>
        <strain evidence="18">CBS 12830</strain>
    </source>
</reference>
<feature type="domain" description="THIF-type NAD/FAD binding fold" evidence="15">
    <location>
        <begin position="14"/>
        <end position="439"/>
    </location>
</feature>
<evidence type="ECO:0000256" key="2">
    <source>
        <dbReference type="ARBA" id="ARBA00005673"/>
    </source>
</evidence>
<dbReference type="AlphaFoldDB" id="A0AAF0J304"/>
<feature type="binding site" evidence="11">
    <location>
        <position position="438"/>
    </location>
    <ligand>
        <name>Zn(2+)</name>
        <dbReference type="ChEBI" id="CHEBI:29105"/>
    </ligand>
</feature>
<evidence type="ECO:0000256" key="12">
    <source>
        <dbReference type="PROSITE-ProRule" id="PRU10132"/>
    </source>
</evidence>
<dbReference type="InterPro" id="IPR019572">
    <property type="entry name" value="UBA_E1_SCCH"/>
</dbReference>
<evidence type="ECO:0000259" key="16">
    <source>
        <dbReference type="Pfam" id="PF10585"/>
    </source>
</evidence>
<keyword evidence="18" id="KW-0436">Ligase</keyword>
<dbReference type="InterPro" id="IPR033127">
    <property type="entry name" value="UBQ-activ_enz_E1_Cys_AS"/>
</dbReference>
<feature type="region of interest" description="Disordered" evidence="14">
    <location>
        <begin position="543"/>
        <end position="604"/>
    </location>
</feature>
<evidence type="ECO:0000256" key="6">
    <source>
        <dbReference type="ARBA" id="ARBA00022833"/>
    </source>
</evidence>
<dbReference type="PROSITE" id="PS00865">
    <property type="entry name" value="UBIQUITIN_ACTIVAT_2"/>
    <property type="match status" value="1"/>
</dbReference>
<sequence>MASSARYDALRASLRPGEYEKIRSVRVLVVGAGGIGCELLKDLVLVGIGHVDIIDLDTIDLSNLNRQFLFQKQHICQSKAMIAKETASAFNPDTTIVAHHANIKAPEFDVAFYASFDVVLNALDNLETRRWVNRMCIMARVPMIESGTAGFLGQVQPIRVGHTECYDCTAHPTPTTFPVCTIRSTPSTPVHCIVWAKNWLFPQLFGNDAEAEADEQELDQAQQRGENVQELENLRREAQEMRTLRQAASVRASTREACERIFDKVYRADIERLLSMEDMWAHRRKPVPLSFIQATQEAPAAAVDSSSAPTLRDRRPLTLRENALLFLDCAEQLAKRAVDTPQSFDKDDDEALGFVTAAANLRAHVYGIQEQTRFETKQIAGNIIPAIATTNAIVAGLVTMQALHVLSERWDALRVISLARRATRVFTTFPPAPPNAECGVCQDVFVRVAVNPAQATLQHLVDVARHDLGYGDDAFFSISVGTRILYDADLEDNVDKALQDLRVGTSDVVSIADEDQVKATAQLVLERGSEPCRVLDSVTLPERRRAAPTASDALEADDEVQAVSPPPTLATTREVPAKRAREADDNDTPTKRAKAATDDVIVLD</sequence>
<protein>
    <recommendedName>
        <fullName evidence="8">Ubiquitin-activating enzyme E1-like</fullName>
    </recommendedName>
</protein>
<evidence type="ECO:0000259" key="15">
    <source>
        <dbReference type="Pfam" id="PF00899"/>
    </source>
</evidence>
<keyword evidence="4 8" id="KW-0547">Nucleotide-binding</keyword>
<dbReference type="Gene3D" id="3.10.290.20">
    <property type="entry name" value="Ubiquitin-like 2 activating enzyme e1b. Chain: B, domain 3"/>
    <property type="match status" value="1"/>
</dbReference>
<evidence type="ECO:0000313" key="18">
    <source>
        <dbReference type="EMBL" id="WFD22525.1"/>
    </source>
</evidence>
<feature type="domain" description="Ubiquitin/SUMO-activating enzyme ubiquitin-like" evidence="17">
    <location>
        <begin position="448"/>
        <end position="525"/>
    </location>
</feature>
<evidence type="ECO:0000313" key="19">
    <source>
        <dbReference type="Proteomes" id="UP001214415"/>
    </source>
</evidence>
<evidence type="ECO:0000259" key="17">
    <source>
        <dbReference type="Pfam" id="PF14732"/>
    </source>
</evidence>
<dbReference type="PIRSF" id="PIRSF039133">
    <property type="entry name" value="SUMO_E1B"/>
    <property type="match status" value="1"/>
</dbReference>
<evidence type="ECO:0000256" key="14">
    <source>
        <dbReference type="SAM" id="MobiDB-lite"/>
    </source>
</evidence>
<dbReference type="Pfam" id="PF14732">
    <property type="entry name" value="UAE_UbL"/>
    <property type="match status" value="1"/>
</dbReference>
<dbReference type="Pfam" id="PF10585">
    <property type="entry name" value="UBA_E1_SCCH"/>
    <property type="match status" value="1"/>
</dbReference>
<comment type="subunit">
    <text evidence="8">Heterodimer.</text>
</comment>
<evidence type="ECO:0000256" key="8">
    <source>
        <dbReference type="PIRNR" id="PIRNR039133"/>
    </source>
</evidence>
<evidence type="ECO:0000256" key="10">
    <source>
        <dbReference type="PIRSR" id="PIRSR039133-2"/>
    </source>
</evidence>
<dbReference type="Proteomes" id="UP001214415">
    <property type="component" value="Chromosome 2"/>
</dbReference>
<feature type="binding site" evidence="11">
    <location>
        <position position="168"/>
    </location>
    <ligand>
        <name>Zn(2+)</name>
        <dbReference type="ChEBI" id="CHEBI:29105"/>
    </ligand>
</feature>
<dbReference type="EMBL" id="CP119901">
    <property type="protein sequence ID" value="WFD22525.1"/>
    <property type="molecule type" value="Genomic_DNA"/>
</dbReference>
<dbReference type="GO" id="GO:0016925">
    <property type="term" value="P:protein sumoylation"/>
    <property type="evidence" value="ECO:0007669"/>
    <property type="project" value="UniProtKB-UniRule"/>
</dbReference>
<proteinExistence type="inferred from homology"/>
<evidence type="ECO:0000256" key="13">
    <source>
        <dbReference type="SAM" id="Coils"/>
    </source>
</evidence>
<dbReference type="InterPro" id="IPR042449">
    <property type="entry name" value="Ub-E1_IAD_1"/>
</dbReference>
<dbReference type="InterPro" id="IPR000594">
    <property type="entry name" value="ThiF_NAD_FAD-bd"/>
</dbReference>
<keyword evidence="5 8" id="KW-0833">Ubl conjugation pathway</keyword>
<dbReference type="InterPro" id="IPR023318">
    <property type="entry name" value="Ub_act_enz_dom_a_sf"/>
</dbReference>
<evidence type="ECO:0000256" key="5">
    <source>
        <dbReference type="ARBA" id="ARBA00022786"/>
    </source>
</evidence>
<dbReference type="Pfam" id="PF00899">
    <property type="entry name" value="ThiF"/>
    <property type="match status" value="1"/>
</dbReference>
<comment type="similarity">
    <text evidence="2 8">Belongs to the ubiquitin-activating E1 family.</text>
</comment>
<accession>A0AAF0J304</accession>
<dbReference type="FunFam" id="3.50.50.80:FF:000002">
    <property type="entry name" value="SUMO-activating enzyme subunit 2"/>
    <property type="match status" value="1"/>
</dbReference>
<dbReference type="InterPro" id="IPR035985">
    <property type="entry name" value="Ubiquitin-activating_enz"/>
</dbReference>
<feature type="binding site" evidence="10">
    <location>
        <begin position="124"/>
        <end position="129"/>
    </location>
    <ligand>
        <name>ATP</name>
        <dbReference type="ChEBI" id="CHEBI:30616"/>
    </ligand>
</feature>
<dbReference type="InterPro" id="IPR045886">
    <property type="entry name" value="ThiF/MoeB/HesA"/>
</dbReference>
<dbReference type="PANTHER" id="PTHR10953">
    <property type="entry name" value="UBIQUITIN-ACTIVATING ENZYME E1"/>
    <property type="match status" value="1"/>
</dbReference>
<dbReference type="GO" id="GO:0046872">
    <property type="term" value="F:metal ion binding"/>
    <property type="evidence" value="ECO:0007669"/>
    <property type="project" value="UniProtKB-KW"/>
</dbReference>
<keyword evidence="6 8" id="KW-0862">Zinc</keyword>
<keyword evidence="19" id="KW-1185">Reference proteome</keyword>
<dbReference type="GO" id="GO:0019948">
    <property type="term" value="F:SUMO activating enzyme activity"/>
    <property type="evidence" value="ECO:0007669"/>
    <property type="project" value="UniProtKB-UniRule"/>
</dbReference>
<dbReference type="FunFam" id="1.10.10.520:FF:000011">
    <property type="entry name" value="Ubiquitin-activating enzyme E1-like"/>
    <property type="match status" value="1"/>
</dbReference>
<feature type="binding site" evidence="11">
    <location>
        <position position="441"/>
    </location>
    <ligand>
        <name>Zn(2+)</name>
        <dbReference type="ChEBI" id="CHEBI:29105"/>
    </ligand>
</feature>
<feature type="domain" description="Ubiquitin-activating enzyme SCCH" evidence="16">
    <location>
        <begin position="338"/>
        <end position="377"/>
    </location>
</feature>
<comment type="pathway">
    <text evidence="1 8">Protein modification; protein sumoylation.</text>
</comment>